<keyword evidence="5" id="KW-1185">Reference proteome</keyword>
<protein>
    <submittedName>
        <fullName evidence="4">Glycosyltransferase, MtfB-like family</fullName>
    </submittedName>
</protein>
<evidence type="ECO:0000259" key="3">
    <source>
        <dbReference type="Pfam" id="PF13439"/>
    </source>
</evidence>
<organism evidence="4 5">
    <name type="scientific">Citrifermentans bemidjiense (strain ATCC BAA-1014 / DSM 16622 / JCM 12645 / Bem)</name>
    <name type="common">Geobacter bemidjiensis</name>
    <dbReference type="NCBI Taxonomy" id="404380"/>
    <lineage>
        <taxon>Bacteria</taxon>
        <taxon>Pseudomonadati</taxon>
        <taxon>Thermodesulfobacteriota</taxon>
        <taxon>Desulfuromonadia</taxon>
        <taxon>Geobacterales</taxon>
        <taxon>Geobacteraceae</taxon>
        <taxon>Citrifermentans</taxon>
    </lineage>
</organism>
<dbReference type="RefSeq" id="WP_012530054.1">
    <property type="nucleotide sequence ID" value="NC_011146.1"/>
</dbReference>
<accession>B5E8Q3</accession>
<dbReference type="STRING" id="404380.Gbem_1620"/>
<dbReference type="PANTHER" id="PTHR46401">
    <property type="entry name" value="GLYCOSYLTRANSFERASE WBBK-RELATED"/>
    <property type="match status" value="1"/>
</dbReference>
<dbReference type="CDD" id="cd03809">
    <property type="entry name" value="GT4_MtfB-like"/>
    <property type="match status" value="1"/>
</dbReference>
<evidence type="ECO:0000259" key="2">
    <source>
        <dbReference type="Pfam" id="PF00534"/>
    </source>
</evidence>
<proteinExistence type="predicted"/>
<gene>
    <name evidence="4" type="ordered locus">Gbem_1620</name>
</gene>
<dbReference type="InterPro" id="IPR001296">
    <property type="entry name" value="Glyco_trans_1"/>
</dbReference>
<dbReference type="EMBL" id="CP001124">
    <property type="protein sequence ID" value="ACH38638.1"/>
    <property type="molecule type" value="Genomic_DNA"/>
</dbReference>
<dbReference type="eggNOG" id="COG0438">
    <property type="taxonomic scope" value="Bacteria"/>
</dbReference>
<dbReference type="GO" id="GO:0009103">
    <property type="term" value="P:lipopolysaccharide biosynthetic process"/>
    <property type="evidence" value="ECO:0007669"/>
    <property type="project" value="TreeGrafter"/>
</dbReference>
<dbReference type="Gene3D" id="3.40.50.2000">
    <property type="entry name" value="Glycogen Phosphorylase B"/>
    <property type="match status" value="2"/>
</dbReference>
<reference evidence="4 5" key="2">
    <citation type="journal article" date="2010" name="BMC Genomics">
        <title>The genome of Geobacter bemidjiensis, exemplar for the subsurface clade of Geobacter species that predominate in Fe(III)-reducing subsurface environments.</title>
        <authorList>
            <person name="Aklujkar M."/>
            <person name="Young N.D."/>
            <person name="Holmes D."/>
            <person name="Chavan M."/>
            <person name="Risso C."/>
            <person name="Kiss H.E."/>
            <person name="Han C.S."/>
            <person name="Land M.L."/>
            <person name="Lovley D.R."/>
        </authorList>
    </citation>
    <scope>NUCLEOTIDE SEQUENCE [LARGE SCALE GENOMIC DNA]</scope>
    <source>
        <strain evidence="5">ATCC BAA-1014 / DSM 16622 / JCM 12645 / Bem</strain>
    </source>
</reference>
<dbReference type="CAZy" id="GT4">
    <property type="family name" value="Glycosyltransferase Family 4"/>
</dbReference>
<dbReference type="Pfam" id="PF13439">
    <property type="entry name" value="Glyco_transf_4"/>
    <property type="match status" value="1"/>
</dbReference>
<feature type="domain" description="Glycosyl transferase family 1" evidence="2">
    <location>
        <begin position="191"/>
        <end position="353"/>
    </location>
</feature>
<dbReference type="AlphaFoldDB" id="B5E8Q3"/>
<dbReference type="SUPFAM" id="SSF53756">
    <property type="entry name" value="UDP-Glycosyltransferase/glycogen phosphorylase"/>
    <property type="match status" value="1"/>
</dbReference>
<keyword evidence="1 4" id="KW-0808">Transferase</keyword>
<dbReference type="Proteomes" id="UP000008825">
    <property type="component" value="Chromosome"/>
</dbReference>
<sequence>MIVVGVDASNIRAGGGITHLGQLLAAADLEALGVRVLVWGGAYTLGCLPDRSRLEKLHVQLLDRTLPVRMAWQRWMLPRCLAQHSCDVLFSPGGTLPTAPGLPCVVMSQNLLPFEPAEARRFGASFMRVKMLLLRASQKRSFEQAQGTIFLTRYAHDTVRAQLDRAPGKVAIIPHGIEERFFGGLKCRGESFSPSRPLRLLYVSIVDVYKHQWHVAEAVAALRLKGVPLWVEFVGPCYRPAGKRLADAIRRLDPAGEFLKYTGPLSFERLEEKYQKADAFVFASSCENLPNILLEAMATGLPIACSGSGPMPEVLGEGGVYFNPERPEEIAQAIMRLYQDGALRTRLALQARQAARSFSWERCARETFSFIAQVACGNGR</sequence>
<dbReference type="InterPro" id="IPR028098">
    <property type="entry name" value="Glyco_trans_4-like_N"/>
</dbReference>
<evidence type="ECO:0000256" key="1">
    <source>
        <dbReference type="ARBA" id="ARBA00022679"/>
    </source>
</evidence>
<dbReference type="HOGENOM" id="CLU_009583_27_5_7"/>
<dbReference type="PANTHER" id="PTHR46401:SF2">
    <property type="entry name" value="GLYCOSYLTRANSFERASE WBBK-RELATED"/>
    <property type="match status" value="1"/>
</dbReference>
<dbReference type="KEGG" id="gbm:Gbem_1620"/>
<evidence type="ECO:0000313" key="4">
    <source>
        <dbReference type="EMBL" id="ACH38638.1"/>
    </source>
</evidence>
<dbReference type="Pfam" id="PF00534">
    <property type="entry name" value="Glycos_transf_1"/>
    <property type="match status" value="1"/>
</dbReference>
<evidence type="ECO:0000313" key="5">
    <source>
        <dbReference type="Proteomes" id="UP000008825"/>
    </source>
</evidence>
<dbReference type="GO" id="GO:0016757">
    <property type="term" value="F:glycosyltransferase activity"/>
    <property type="evidence" value="ECO:0007669"/>
    <property type="project" value="TreeGrafter"/>
</dbReference>
<name>B5E8Q3_CITBB</name>
<reference evidence="4 5" key="1">
    <citation type="submission" date="2008-07" db="EMBL/GenBank/DDBJ databases">
        <title>Complete sequence of Geobacter bemidjiensis BEM.</title>
        <authorList>
            <consortium name="US DOE Joint Genome Institute"/>
            <person name="Lucas S."/>
            <person name="Copeland A."/>
            <person name="Lapidus A."/>
            <person name="Glavina del Rio T."/>
            <person name="Dalin E."/>
            <person name="Tice H."/>
            <person name="Bruce D."/>
            <person name="Goodwin L."/>
            <person name="Pitluck S."/>
            <person name="Kiss H."/>
            <person name="Brettin T."/>
            <person name="Detter J.C."/>
            <person name="Han C."/>
            <person name="Kuske C.R."/>
            <person name="Schmutz J."/>
            <person name="Larimer F."/>
            <person name="Land M."/>
            <person name="Hauser L."/>
            <person name="Kyrpides N."/>
            <person name="Lykidis A."/>
            <person name="Lovley D."/>
            <person name="Richardson P."/>
        </authorList>
    </citation>
    <scope>NUCLEOTIDE SEQUENCE [LARGE SCALE GENOMIC DNA]</scope>
    <source>
        <strain evidence="5">ATCC BAA-1014 / DSM 16622 / JCM 12645 / Bem</strain>
    </source>
</reference>
<feature type="domain" description="Glycosyltransferase subfamily 4-like N-terminal" evidence="3">
    <location>
        <begin position="26"/>
        <end position="178"/>
    </location>
</feature>